<proteinExistence type="predicted"/>
<gene>
    <name evidence="1" type="ORF">H2198_005721</name>
</gene>
<dbReference type="Proteomes" id="UP001172386">
    <property type="component" value="Unassembled WGS sequence"/>
</dbReference>
<evidence type="ECO:0000313" key="2">
    <source>
        <dbReference type="Proteomes" id="UP001172386"/>
    </source>
</evidence>
<dbReference type="EMBL" id="JAPDRQ010000097">
    <property type="protein sequence ID" value="KAJ9655417.1"/>
    <property type="molecule type" value="Genomic_DNA"/>
</dbReference>
<name>A0ACC3A4Y9_9EURO</name>
<evidence type="ECO:0000313" key="1">
    <source>
        <dbReference type="EMBL" id="KAJ9655417.1"/>
    </source>
</evidence>
<protein>
    <submittedName>
        <fullName evidence="1">Uncharacterized protein</fullName>
    </submittedName>
</protein>
<comment type="caution">
    <text evidence="1">The sequence shown here is derived from an EMBL/GenBank/DDBJ whole genome shotgun (WGS) entry which is preliminary data.</text>
</comment>
<reference evidence="1" key="1">
    <citation type="submission" date="2022-10" db="EMBL/GenBank/DDBJ databases">
        <title>Culturing micro-colonial fungi from biological soil crusts in the Mojave desert and describing Neophaeococcomyces mojavensis, and introducing the new genera and species Taxawa tesnikishii.</title>
        <authorList>
            <person name="Kurbessoian T."/>
            <person name="Stajich J.E."/>
        </authorList>
    </citation>
    <scope>NUCLEOTIDE SEQUENCE</scope>
    <source>
        <strain evidence="1">JES_112</strain>
    </source>
</reference>
<keyword evidence="2" id="KW-1185">Reference proteome</keyword>
<accession>A0ACC3A4Y9</accession>
<organism evidence="1 2">
    <name type="scientific">Neophaeococcomyces mojaviensis</name>
    <dbReference type="NCBI Taxonomy" id="3383035"/>
    <lineage>
        <taxon>Eukaryota</taxon>
        <taxon>Fungi</taxon>
        <taxon>Dikarya</taxon>
        <taxon>Ascomycota</taxon>
        <taxon>Pezizomycotina</taxon>
        <taxon>Eurotiomycetes</taxon>
        <taxon>Chaetothyriomycetidae</taxon>
        <taxon>Chaetothyriales</taxon>
        <taxon>Chaetothyriales incertae sedis</taxon>
        <taxon>Neophaeococcomyces</taxon>
    </lineage>
</organism>
<sequence>MVNRQIDSLETYYDFISAPPEYHKRRQSITQPDILDIETDPTELYAGIAISKRENKIEVGIAIHDGTYSVDFAIHRIYLAENSDIEEKRQMIEDHLISSLDKYRKKHVCKLLGAGLIVELDSVSPNLCARLWSELDIVPIICKSNAILDQDAPPPNVDELADSAARKCLDVFGPTKQPHISIGYRKMVQIDMAGRIQLTTTDDYQRSVHEKTWRAVQKYVKEVRNRNIRIAFFSATPQGQDVASMRHALLRFLHCEGVYVEWFVPKPRPEIFGIMRTIHEILQGTVGPETYIKDEQLQEIEDWIIANAERYWLTEKGPLKAPHEGGADFIVVDDLHMQELIRIAKKKDLKRPVIFRNHIGGIRDDLVQKDGSAAQQVWRSMWACIKRADIFVSHPVRSYAPGDVPAAEVALLPATTDWLDGLNKEMQDWDIKYNLHAFSLICRDQGLPQLAYPKRPYIIAHFYTSNGISDVIKSYAKFRERFIVVPVKQIPQLVICGHSLIEDPNELMIHDQTISLINGYFSQYKDDIIVVRLGPSDQMLNAIMSLSTVALQLSTQEGFEVKVSEALHKGKPVIATSTDGNQLQIENGRNGYLVPPGDHDAVAKHLYDLTTNKELYRKISLYARDHVSDEVSTVGNALSWLYLASSMTRGQRLQPKGRWVNDLAREAVNEPYSENEPRLPRHLSAHNVEADERSQLKTPGYS</sequence>